<accession>A0ABP8G9S5</accession>
<keyword evidence="1" id="KW-0732">Signal</keyword>
<evidence type="ECO:0000313" key="3">
    <source>
        <dbReference type="Proteomes" id="UP001501207"/>
    </source>
</evidence>
<name>A0ABP8G9S5_9BACT</name>
<sequence>MTDMKKRVRLMMLFLVFSAAGQAQNFCGLSNISFQPGEKITLKVYYNLGSIFVGAGEATFNTTLEQMKGRPVYHVVGEGRTYGSYDWIFKVRDRYETYVDTANLLPLRFIRNINEGGYKKHEDVTFNQEQHTAVSLKGTHQVPACIQDVISSVFYARNIDFGKYNPGDKIPFAMFLDDEVYNIYIRYMGKEQVSTRYGKFNAIKIKPLLIKGTIFEGGEKMTVWVSDDRNHIPLRINSPITVGSIKVDMIGYQHLRYPLSSMIGRR</sequence>
<evidence type="ECO:0000313" key="2">
    <source>
        <dbReference type="EMBL" id="GAA4320283.1"/>
    </source>
</evidence>
<proteinExistence type="predicted"/>
<dbReference type="Proteomes" id="UP001501207">
    <property type="component" value="Unassembled WGS sequence"/>
</dbReference>
<evidence type="ECO:0000256" key="1">
    <source>
        <dbReference type="SAM" id="SignalP"/>
    </source>
</evidence>
<dbReference type="InterPro" id="IPR021457">
    <property type="entry name" value="DUF3108"/>
</dbReference>
<feature type="chain" id="PRO_5046689112" evidence="1">
    <location>
        <begin position="24"/>
        <end position="266"/>
    </location>
</feature>
<reference evidence="3" key="1">
    <citation type="journal article" date="2019" name="Int. J. Syst. Evol. Microbiol.">
        <title>The Global Catalogue of Microorganisms (GCM) 10K type strain sequencing project: providing services to taxonomists for standard genome sequencing and annotation.</title>
        <authorList>
            <consortium name="The Broad Institute Genomics Platform"/>
            <consortium name="The Broad Institute Genome Sequencing Center for Infectious Disease"/>
            <person name="Wu L."/>
            <person name="Ma J."/>
        </authorList>
    </citation>
    <scope>NUCLEOTIDE SEQUENCE [LARGE SCALE GENOMIC DNA]</scope>
    <source>
        <strain evidence="3">JCM 17664</strain>
    </source>
</reference>
<protein>
    <submittedName>
        <fullName evidence="2">DUF3108 domain-containing protein</fullName>
    </submittedName>
</protein>
<keyword evidence="3" id="KW-1185">Reference proteome</keyword>
<gene>
    <name evidence="2" type="ORF">GCM10023143_34340</name>
</gene>
<dbReference type="Pfam" id="PF11306">
    <property type="entry name" value="DUF3108"/>
    <property type="match status" value="1"/>
</dbReference>
<dbReference type="EMBL" id="BAABFN010000022">
    <property type="protein sequence ID" value="GAA4320283.1"/>
    <property type="molecule type" value="Genomic_DNA"/>
</dbReference>
<feature type="signal peptide" evidence="1">
    <location>
        <begin position="1"/>
        <end position="23"/>
    </location>
</feature>
<comment type="caution">
    <text evidence="2">The sequence shown here is derived from an EMBL/GenBank/DDBJ whole genome shotgun (WGS) entry which is preliminary data.</text>
</comment>
<organism evidence="2 3">
    <name type="scientific">Compostibacter hankyongensis</name>
    <dbReference type="NCBI Taxonomy" id="1007089"/>
    <lineage>
        <taxon>Bacteria</taxon>
        <taxon>Pseudomonadati</taxon>
        <taxon>Bacteroidota</taxon>
        <taxon>Chitinophagia</taxon>
        <taxon>Chitinophagales</taxon>
        <taxon>Chitinophagaceae</taxon>
        <taxon>Compostibacter</taxon>
    </lineage>
</organism>